<proteinExistence type="predicted"/>
<accession>A0A1Y1HKQ2</accession>
<sequence>MDRRPEDEGGFNPEIGFLGNLNMPALHSNQCLTPDSFSTYLQAQAGIPAVQEVPQSTQGVPGQDNLPAEAPQNVYVSPPSRDAPLPGAPPATAAQIETGTKKRGRPAGTKNNTRGPPRKKKEQAPPVDPAVLQEAANRLWKDEWVVQLIEQRALLKDKFDNPKQGVDLWTKVAAEILANCPDFNKNAEACRKRFAKELKDYQGDKAQNAKSGHDRGDRSKHYDLMDSHFASKATVHCAAHADSETVEVLSECSEKPNSSGSSFSEDKLKRGNKRESVASELSATFVSTSEAFMEEYTKVEDRKAKQISDLTDLLRCIVEKL</sequence>
<name>A0A1Y1HKQ2_KLENI</name>
<feature type="region of interest" description="Disordered" evidence="1">
    <location>
        <begin position="52"/>
        <end position="128"/>
    </location>
</feature>
<dbReference type="EMBL" id="DF236974">
    <property type="protein sequence ID" value="GAQ79185.1"/>
    <property type="molecule type" value="Genomic_DNA"/>
</dbReference>
<dbReference type="OrthoDB" id="1939485at2759"/>
<evidence type="ECO:0000313" key="3">
    <source>
        <dbReference type="EMBL" id="GAQ79185.1"/>
    </source>
</evidence>
<feature type="region of interest" description="Disordered" evidence="1">
    <location>
        <begin position="250"/>
        <end position="271"/>
    </location>
</feature>
<reference evidence="3 4" key="1">
    <citation type="journal article" date="2014" name="Nat. Commun.">
        <title>Klebsormidium flaccidum genome reveals primary factors for plant terrestrial adaptation.</title>
        <authorList>
            <person name="Hori K."/>
            <person name="Maruyama F."/>
            <person name="Fujisawa T."/>
            <person name="Togashi T."/>
            <person name="Yamamoto N."/>
            <person name="Seo M."/>
            <person name="Sato S."/>
            <person name="Yamada T."/>
            <person name="Mori H."/>
            <person name="Tajima N."/>
            <person name="Moriyama T."/>
            <person name="Ikeuchi M."/>
            <person name="Watanabe M."/>
            <person name="Wada H."/>
            <person name="Kobayashi K."/>
            <person name="Saito M."/>
            <person name="Masuda T."/>
            <person name="Sasaki-Sekimoto Y."/>
            <person name="Mashiguchi K."/>
            <person name="Awai K."/>
            <person name="Shimojima M."/>
            <person name="Masuda S."/>
            <person name="Iwai M."/>
            <person name="Nobusawa T."/>
            <person name="Narise T."/>
            <person name="Kondo S."/>
            <person name="Saito H."/>
            <person name="Sato R."/>
            <person name="Murakawa M."/>
            <person name="Ihara Y."/>
            <person name="Oshima-Yamada Y."/>
            <person name="Ohtaka K."/>
            <person name="Satoh M."/>
            <person name="Sonobe K."/>
            <person name="Ishii M."/>
            <person name="Ohtani R."/>
            <person name="Kanamori-Sato M."/>
            <person name="Honoki R."/>
            <person name="Miyazaki D."/>
            <person name="Mochizuki H."/>
            <person name="Umetsu J."/>
            <person name="Higashi K."/>
            <person name="Shibata D."/>
            <person name="Kamiya Y."/>
            <person name="Sato N."/>
            <person name="Nakamura Y."/>
            <person name="Tabata S."/>
            <person name="Ida S."/>
            <person name="Kurokawa K."/>
            <person name="Ohta H."/>
        </authorList>
    </citation>
    <scope>NUCLEOTIDE SEQUENCE [LARGE SCALE GENOMIC DNA]</scope>
    <source>
        <strain evidence="3 4">NIES-2285</strain>
    </source>
</reference>
<feature type="region of interest" description="Disordered" evidence="1">
    <location>
        <begin position="1"/>
        <end position="24"/>
    </location>
</feature>
<organism evidence="3 4">
    <name type="scientific">Klebsormidium nitens</name>
    <name type="common">Green alga</name>
    <name type="synonym">Ulothrix nitens</name>
    <dbReference type="NCBI Taxonomy" id="105231"/>
    <lineage>
        <taxon>Eukaryota</taxon>
        <taxon>Viridiplantae</taxon>
        <taxon>Streptophyta</taxon>
        <taxon>Klebsormidiophyceae</taxon>
        <taxon>Klebsormidiales</taxon>
        <taxon>Klebsormidiaceae</taxon>
        <taxon>Klebsormidium</taxon>
    </lineage>
</organism>
<evidence type="ECO:0000256" key="1">
    <source>
        <dbReference type="SAM" id="MobiDB-lite"/>
    </source>
</evidence>
<dbReference type="Proteomes" id="UP000054558">
    <property type="component" value="Unassembled WGS sequence"/>
</dbReference>
<protein>
    <recommendedName>
        <fullName evidence="2">Myb/SANT-like DNA-binding domain-containing protein</fullName>
    </recommendedName>
</protein>
<gene>
    <name evidence="3" type="ORF">KFL_000250610</name>
</gene>
<dbReference type="InterPro" id="IPR044822">
    <property type="entry name" value="Myb_DNA-bind_4"/>
</dbReference>
<dbReference type="Pfam" id="PF13837">
    <property type="entry name" value="Myb_DNA-bind_4"/>
    <property type="match status" value="1"/>
</dbReference>
<evidence type="ECO:0000259" key="2">
    <source>
        <dbReference type="Pfam" id="PF13837"/>
    </source>
</evidence>
<keyword evidence="4" id="KW-1185">Reference proteome</keyword>
<feature type="domain" description="Myb/SANT-like DNA-binding" evidence="2">
    <location>
        <begin position="138"/>
        <end position="227"/>
    </location>
</feature>
<dbReference type="AlphaFoldDB" id="A0A1Y1HKQ2"/>
<dbReference type="Gene3D" id="1.10.10.60">
    <property type="entry name" value="Homeodomain-like"/>
    <property type="match status" value="1"/>
</dbReference>
<evidence type="ECO:0000313" key="4">
    <source>
        <dbReference type="Proteomes" id="UP000054558"/>
    </source>
</evidence>